<dbReference type="PANTHER" id="PTHR43685:SF2">
    <property type="entry name" value="GLYCOSYLTRANSFERASE 2-LIKE DOMAIN-CONTAINING PROTEIN"/>
    <property type="match status" value="1"/>
</dbReference>
<dbReference type="InterPro" id="IPR050834">
    <property type="entry name" value="Glycosyltransf_2"/>
</dbReference>
<dbReference type="EMBL" id="CP009287">
    <property type="protein sequence ID" value="AIQ67463.1"/>
    <property type="molecule type" value="Genomic_DNA"/>
</dbReference>
<dbReference type="Proteomes" id="UP000029500">
    <property type="component" value="Chromosome"/>
</dbReference>
<dbReference type="KEGG" id="pgm:PGRAT_07310"/>
<name>A0A089M7L0_9BACL</name>
<gene>
    <name evidence="2" type="ORF">PGRAT_07310</name>
</gene>
<dbReference type="SUPFAM" id="SSF53448">
    <property type="entry name" value="Nucleotide-diphospho-sugar transferases"/>
    <property type="match status" value="1"/>
</dbReference>
<protein>
    <submittedName>
        <fullName evidence="2">Glycosyl transferase</fullName>
    </submittedName>
</protein>
<keyword evidence="2" id="KW-0808">Transferase</keyword>
<dbReference type="HOGENOM" id="CLU_896716_0_0_9"/>
<dbReference type="STRING" id="189425.PGRAT_07310"/>
<reference evidence="2 3" key="1">
    <citation type="submission" date="2014-08" db="EMBL/GenBank/DDBJ databases">
        <title>Comparative genomics of the Paenibacillus odorifer group.</title>
        <authorList>
            <person name="den Bakker H.C."/>
            <person name="Tsai Y.-C."/>
            <person name="Martin N."/>
            <person name="Korlach J."/>
            <person name="Wiedmann M."/>
        </authorList>
    </citation>
    <scope>NUCLEOTIDE SEQUENCE [LARGE SCALE GENOMIC DNA]</scope>
    <source>
        <strain evidence="2 3">DSM 15220</strain>
    </source>
</reference>
<dbReference type="Pfam" id="PF00535">
    <property type="entry name" value="Glycos_transf_2"/>
    <property type="match status" value="1"/>
</dbReference>
<evidence type="ECO:0000313" key="3">
    <source>
        <dbReference type="Proteomes" id="UP000029500"/>
    </source>
</evidence>
<dbReference type="eggNOG" id="COG1216">
    <property type="taxonomic scope" value="Bacteria"/>
</dbReference>
<sequence length="310" mass="35011">MHDVSIVIPTRNRIKDLTLCIESIGRQTDLEDVSIELLIVDDGDIEEQVLEYFRKVLNRMPQAELRYYRKTKPGVWLSRYEALGLIDGDILLSFDDDAELDDPLYIRRMLDTYAADKSIVGVGGIAKGMSSSRSGKLLGMLTCQMSASPGRLSASTLAGSLLLWGETQDTFETDFFHGCNMSFRASALKDMKPYPWMTSYAVADDIYMCHLASKYGKLVINPDMKITHHESPSSRDKAGRVARATAVNHYYLLNLRKAPVKNYAALLWTLTYLTGKSTLKRNFNAVSGYLSGILFVLNPRKNKYREYMLD</sequence>
<dbReference type="InterPro" id="IPR001173">
    <property type="entry name" value="Glyco_trans_2-like"/>
</dbReference>
<accession>A0A089M7L0</accession>
<feature type="domain" description="Glycosyltransferase 2-like" evidence="1">
    <location>
        <begin position="5"/>
        <end position="187"/>
    </location>
</feature>
<evidence type="ECO:0000259" key="1">
    <source>
        <dbReference type="Pfam" id="PF00535"/>
    </source>
</evidence>
<dbReference type="GO" id="GO:0016740">
    <property type="term" value="F:transferase activity"/>
    <property type="evidence" value="ECO:0007669"/>
    <property type="project" value="UniProtKB-KW"/>
</dbReference>
<dbReference type="InterPro" id="IPR029044">
    <property type="entry name" value="Nucleotide-diphossugar_trans"/>
</dbReference>
<dbReference type="RefSeq" id="WP_025705190.1">
    <property type="nucleotide sequence ID" value="NZ_CP009287.1"/>
</dbReference>
<dbReference type="OrthoDB" id="140893at2"/>
<dbReference type="Gene3D" id="3.90.550.10">
    <property type="entry name" value="Spore Coat Polysaccharide Biosynthesis Protein SpsA, Chain A"/>
    <property type="match status" value="1"/>
</dbReference>
<dbReference type="AlphaFoldDB" id="A0A089M7L0"/>
<keyword evidence="3" id="KW-1185">Reference proteome</keyword>
<dbReference type="CDD" id="cd00761">
    <property type="entry name" value="Glyco_tranf_GTA_type"/>
    <property type="match status" value="1"/>
</dbReference>
<organism evidence="2 3">
    <name type="scientific">Paenibacillus graminis</name>
    <dbReference type="NCBI Taxonomy" id="189425"/>
    <lineage>
        <taxon>Bacteria</taxon>
        <taxon>Bacillati</taxon>
        <taxon>Bacillota</taxon>
        <taxon>Bacilli</taxon>
        <taxon>Bacillales</taxon>
        <taxon>Paenibacillaceae</taxon>
        <taxon>Paenibacillus</taxon>
    </lineage>
</organism>
<proteinExistence type="predicted"/>
<evidence type="ECO:0000313" key="2">
    <source>
        <dbReference type="EMBL" id="AIQ67463.1"/>
    </source>
</evidence>
<dbReference type="PANTHER" id="PTHR43685">
    <property type="entry name" value="GLYCOSYLTRANSFERASE"/>
    <property type="match status" value="1"/>
</dbReference>